<evidence type="ECO:0000313" key="4">
    <source>
        <dbReference type="Proteomes" id="UP000257109"/>
    </source>
</evidence>
<dbReference type="EMBL" id="QJKJ01002159">
    <property type="protein sequence ID" value="RDY04041.1"/>
    <property type="molecule type" value="Genomic_DNA"/>
</dbReference>
<dbReference type="Proteomes" id="UP000257109">
    <property type="component" value="Unassembled WGS sequence"/>
</dbReference>
<keyword evidence="2" id="KW-0812">Transmembrane</keyword>
<evidence type="ECO:0000256" key="1">
    <source>
        <dbReference type="SAM" id="MobiDB-lite"/>
    </source>
</evidence>
<keyword evidence="2" id="KW-0472">Membrane</keyword>
<keyword evidence="2" id="KW-1133">Transmembrane helix</keyword>
<dbReference type="PANTHER" id="PTHR35483:SF1">
    <property type="entry name" value="GLYCINE-RICH PROTEIN-RELATED"/>
    <property type="match status" value="1"/>
</dbReference>
<feature type="non-terminal residue" evidence="3">
    <location>
        <position position="1"/>
    </location>
</feature>
<organism evidence="3 4">
    <name type="scientific">Mucuna pruriens</name>
    <name type="common">Velvet bean</name>
    <name type="synonym">Dolichos pruriens</name>
    <dbReference type="NCBI Taxonomy" id="157652"/>
    <lineage>
        <taxon>Eukaryota</taxon>
        <taxon>Viridiplantae</taxon>
        <taxon>Streptophyta</taxon>
        <taxon>Embryophyta</taxon>
        <taxon>Tracheophyta</taxon>
        <taxon>Spermatophyta</taxon>
        <taxon>Magnoliopsida</taxon>
        <taxon>eudicotyledons</taxon>
        <taxon>Gunneridae</taxon>
        <taxon>Pentapetalae</taxon>
        <taxon>rosids</taxon>
        <taxon>fabids</taxon>
        <taxon>Fabales</taxon>
        <taxon>Fabaceae</taxon>
        <taxon>Papilionoideae</taxon>
        <taxon>50 kb inversion clade</taxon>
        <taxon>NPAAA clade</taxon>
        <taxon>indigoferoid/millettioid clade</taxon>
        <taxon>Phaseoleae</taxon>
        <taxon>Mucuna</taxon>
    </lineage>
</organism>
<sequence length="213" mass="23628">MNTTQVAARKPGIYAKNVFQLCRCFHSRQCTLPMGFNPLSVISMNLGTKPSSGLQCLPIVKSQQPLHFCLAGGQGIMENNEDFWRKFLQKDMEQFKGQSIEYILQLQMQKGGSGAKPPGGPGGGGSGSPGGSEDGSNETLQVVLATICIIFLYILFINGLEIAKLARDCIKLLSDGSQSRFAYKWRQFNKKITKMKKLSRMDWRKPPHMDAHP</sequence>
<feature type="compositionally biased region" description="Gly residues" evidence="1">
    <location>
        <begin position="121"/>
        <end position="133"/>
    </location>
</feature>
<feature type="region of interest" description="Disordered" evidence="1">
    <location>
        <begin position="110"/>
        <end position="135"/>
    </location>
</feature>
<evidence type="ECO:0000256" key="2">
    <source>
        <dbReference type="SAM" id="Phobius"/>
    </source>
</evidence>
<feature type="transmembrane region" description="Helical" evidence="2">
    <location>
        <begin position="142"/>
        <end position="163"/>
    </location>
</feature>
<dbReference type="PANTHER" id="PTHR35483">
    <property type="entry name" value="NUCLEUSENVELOPE PROTEIN"/>
    <property type="match status" value="1"/>
</dbReference>
<dbReference type="AlphaFoldDB" id="A0A371HML2"/>
<dbReference type="STRING" id="157652.A0A371HML2"/>
<dbReference type="OrthoDB" id="1680511at2759"/>
<proteinExistence type="predicted"/>
<evidence type="ECO:0000313" key="3">
    <source>
        <dbReference type="EMBL" id="RDY04041.1"/>
    </source>
</evidence>
<dbReference type="GO" id="GO:0009507">
    <property type="term" value="C:chloroplast"/>
    <property type="evidence" value="ECO:0007669"/>
    <property type="project" value="TreeGrafter"/>
</dbReference>
<reference evidence="3" key="1">
    <citation type="submission" date="2018-05" db="EMBL/GenBank/DDBJ databases">
        <title>Draft genome of Mucuna pruriens seed.</title>
        <authorList>
            <person name="Nnadi N.E."/>
            <person name="Vos R."/>
            <person name="Hasami M.H."/>
            <person name="Devisetty U.K."/>
            <person name="Aguiy J.C."/>
        </authorList>
    </citation>
    <scope>NUCLEOTIDE SEQUENCE [LARGE SCALE GENOMIC DNA]</scope>
    <source>
        <strain evidence="3">JCA_2017</strain>
    </source>
</reference>
<keyword evidence="4" id="KW-1185">Reference proteome</keyword>
<gene>
    <name evidence="3" type="ORF">CR513_12308</name>
</gene>
<accession>A0A371HML2</accession>
<comment type="caution">
    <text evidence="3">The sequence shown here is derived from an EMBL/GenBank/DDBJ whole genome shotgun (WGS) entry which is preliminary data.</text>
</comment>
<protein>
    <submittedName>
        <fullName evidence="3">Uncharacterized protein</fullName>
    </submittedName>
</protein>
<name>A0A371HML2_MUCPR</name>